<evidence type="ECO:0000313" key="8">
    <source>
        <dbReference type="EMBL" id="GAA2931400.1"/>
    </source>
</evidence>
<keyword evidence="4" id="KW-0804">Transcription</keyword>
<dbReference type="SUPFAM" id="SSF52172">
    <property type="entry name" value="CheY-like"/>
    <property type="match status" value="1"/>
</dbReference>
<dbReference type="RefSeq" id="WP_344492637.1">
    <property type="nucleotide sequence ID" value="NZ_BAAAUD010000014.1"/>
</dbReference>
<evidence type="ECO:0000256" key="2">
    <source>
        <dbReference type="ARBA" id="ARBA00023015"/>
    </source>
</evidence>
<evidence type="ECO:0000313" key="9">
    <source>
        <dbReference type="Proteomes" id="UP001500403"/>
    </source>
</evidence>
<keyword evidence="2" id="KW-0805">Transcription regulation</keyword>
<name>A0ABN3X076_9ACTN</name>
<dbReference type="InterPro" id="IPR058245">
    <property type="entry name" value="NreC/VraR/RcsB-like_REC"/>
</dbReference>
<keyword evidence="3" id="KW-0238">DNA-binding</keyword>
<dbReference type="PANTHER" id="PTHR43214:SF24">
    <property type="entry name" value="TRANSCRIPTIONAL REGULATORY PROTEIN NARL-RELATED"/>
    <property type="match status" value="1"/>
</dbReference>
<dbReference type="SMART" id="SM00421">
    <property type="entry name" value="HTH_LUXR"/>
    <property type="match status" value="1"/>
</dbReference>
<proteinExistence type="predicted"/>
<dbReference type="InterPro" id="IPR016032">
    <property type="entry name" value="Sig_transdc_resp-reg_C-effctor"/>
</dbReference>
<dbReference type="InterPro" id="IPR011006">
    <property type="entry name" value="CheY-like_superfamily"/>
</dbReference>
<accession>A0ABN3X076</accession>
<evidence type="ECO:0000256" key="5">
    <source>
        <dbReference type="PROSITE-ProRule" id="PRU00169"/>
    </source>
</evidence>
<sequence length="214" mass="22867">MRVLIVEDDALLRAGLELLLSTEGHEVVAALDRATTLTDTISSLAPDVVVLDVRLPPSYRDEGLRAAVELRGARPGFPVLVLSAYVEDAYAVELLGDNACGIGYLLKDRVGDVPEFMAALHRVASGGTVLDPEVVCQVVGRHRGAGPLDQLTPREREVLGLMAEGHDNGRICELLDLSAPAVGKHIKNIFTKLDLPPTGTGHRRVLAVLAFLNG</sequence>
<evidence type="ECO:0000256" key="4">
    <source>
        <dbReference type="ARBA" id="ARBA00023163"/>
    </source>
</evidence>
<dbReference type="InterPro" id="IPR039420">
    <property type="entry name" value="WalR-like"/>
</dbReference>
<dbReference type="Pfam" id="PF00196">
    <property type="entry name" value="GerE"/>
    <property type="match status" value="1"/>
</dbReference>
<dbReference type="EMBL" id="BAAAUD010000014">
    <property type="protein sequence ID" value="GAA2931400.1"/>
    <property type="molecule type" value="Genomic_DNA"/>
</dbReference>
<dbReference type="Proteomes" id="UP001500403">
    <property type="component" value="Unassembled WGS sequence"/>
</dbReference>
<evidence type="ECO:0000256" key="3">
    <source>
        <dbReference type="ARBA" id="ARBA00023125"/>
    </source>
</evidence>
<comment type="caution">
    <text evidence="8">The sequence shown here is derived from an EMBL/GenBank/DDBJ whole genome shotgun (WGS) entry which is preliminary data.</text>
</comment>
<evidence type="ECO:0000259" key="7">
    <source>
        <dbReference type="PROSITE" id="PS50110"/>
    </source>
</evidence>
<feature type="modified residue" description="4-aspartylphosphate" evidence="5">
    <location>
        <position position="52"/>
    </location>
</feature>
<dbReference type="PROSITE" id="PS50110">
    <property type="entry name" value="RESPONSE_REGULATORY"/>
    <property type="match status" value="1"/>
</dbReference>
<dbReference type="InterPro" id="IPR000792">
    <property type="entry name" value="Tscrpt_reg_LuxR_C"/>
</dbReference>
<dbReference type="CDD" id="cd17535">
    <property type="entry name" value="REC_NarL-like"/>
    <property type="match status" value="1"/>
</dbReference>
<dbReference type="PRINTS" id="PR00038">
    <property type="entry name" value="HTHLUXR"/>
</dbReference>
<feature type="domain" description="Response regulatory" evidence="7">
    <location>
        <begin position="2"/>
        <end position="122"/>
    </location>
</feature>
<evidence type="ECO:0000259" key="6">
    <source>
        <dbReference type="PROSITE" id="PS50043"/>
    </source>
</evidence>
<dbReference type="Gene3D" id="3.40.50.2300">
    <property type="match status" value="1"/>
</dbReference>
<dbReference type="PANTHER" id="PTHR43214">
    <property type="entry name" value="TWO-COMPONENT RESPONSE REGULATOR"/>
    <property type="match status" value="1"/>
</dbReference>
<dbReference type="SUPFAM" id="SSF46894">
    <property type="entry name" value="C-terminal effector domain of the bipartite response regulators"/>
    <property type="match status" value="1"/>
</dbReference>
<dbReference type="PROSITE" id="PS50043">
    <property type="entry name" value="HTH_LUXR_2"/>
    <property type="match status" value="1"/>
</dbReference>
<reference evidence="8 9" key="1">
    <citation type="journal article" date="2019" name="Int. J. Syst. Evol. Microbiol.">
        <title>The Global Catalogue of Microorganisms (GCM) 10K type strain sequencing project: providing services to taxonomists for standard genome sequencing and annotation.</title>
        <authorList>
            <consortium name="The Broad Institute Genomics Platform"/>
            <consortium name="The Broad Institute Genome Sequencing Center for Infectious Disease"/>
            <person name="Wu L."/>
            <person name="Ma J."/>
        </authorList>
    </citation>
    <scope>NUCLEOTIDE SEQUENCE [LARGE SCALE GENOMIC DNA]</scope>
    <source>
        <strain evidence="8 9">JCM 9088</strain>
    </source>
</reference>
<evidence type="ECO:0000256" key="1">
    <source>
        <dbReference type="ARBA" id="ARBA00022553"/>
    </source>
</evidence>
<feature type="domain" description="HTH luxR-type" evidence="6">
    <location>
        <begin position="144"/>
        <end position="214"/>
    </location>
</feature>
<dbReference type="CDD" id="cd06170">
    <property type="entry name" value="LuxR_C_like"/>
    <property type="match status" value="1"/>
</dbReference>
<organism evidence="8 9">
    <name type="scientific">Streptomyces enissocaesilis</name>
    <dbReference type="NCBI Taxonomy" id="332589"/>
    <lineage>
        <taxon>Bacteria</taxon>
        <taxon>Bacillati</taxon>
        <taxon>Actinomycetota</taxon>
        <taxon>Actinomycetes</taxon>
        <taxon>Kitasatosporales</taxon>
        <taxon>Streptomycetaceae</taxon>
        <taxon>Streptomyces</taxon>
        <taxon>Streptomyces rochei group</taxon>
    </lineage>
</organism>
<dbReference type="SMART" id="SM00448">
    <property type="entry name" value="REC"/>
    <property type="match status" value="1"/>
</dbReference>
<dbReference type="Pfam" id="PF00072">
    <property type="entry name" value="Response_reg"/>
    <property type="match status" value="1"/>
</dbReference>
<protein>
    <submittedName>
        <fullName evidence="8">Response regulator transcription factor</fullName>
    </submittedName>
</protein>
<keyword evidence="1 5" id="KW-0597">Phosphoprotein</keyword>
<gene>
    <name evidence="8" type="ORF">GCM10010446_15220</name>
</gene>
<dbReference type="InterPro" id="IPR001789">
    <property type="entry name" value="Sig_transdc_resp-reg_receiver"/>
</dbReference>
<keyword evidence="9" id="KW-1185">Reference proteome</keyword>